<dbReference type="OrthoDB" id="39440at10239"/>
<dbReference type="RefSeq" id="YP_004893981.1">
    <property type="nucleotide sequence ID" value="NC_016071.1"/>
</dbReference>
<dbReference type="EMBL" id="GU070616">
    <property type="protein sequence ID" value="ADP02570.1"/>
    <property type="molecule type" value="Genomic_DNA"/>
</dbReference>
<accession>G3BM40</accession>
<sequence>MCEKYGDAREELGRMIERKEILEEILSDIDLCMQIRNGAEKGSQERANCSLLIDALIHTAQKIQKRGLQ</sequence>
<dbReference type="KEGG" id="vg:11258155"/>
<dbReference type="Proteomes" id="UP000008530">
    <property type="component" value="Segment"/>
</dbReference>
<evidence type="ECO:0000313" key="2">
    <source>
        <dbReference type="Proteomes" id="UP000008530"/>
    </source>
</evidence>
<proteinExistence type="predicted"/>
<organism evidence="1 2">
    <name type="scientific">Salmonella phage PVPSE1</name>
    <dbReference type="NCBI Taxonomy" id="889338"/>
    <lineage>
        <taxon>Viruses</taxon>
        <taxon>Duplodnaviria</taxon>
        <taxon>Heunggongvirae</taxon>
        <taxon>Uroviricota</taxon>
        <taxon>Caudoviricetes</taxon>
        <taxon>Vequintavirinae</taxon>
        <taxon>Seunavirus</taxon>
        <taxon>Seunavirus PVPSE1</taxon>
    </lineage>
</organism>
<evidence type="ECO:0000313" key="1">
    <source>
        <dbReference type="EMBL" id="ADP02570.1"/>
    </source>
</evidence>
<keyword evidence="2" id="KW-1185">Reference proteome</keyword>
<name>G3BM40_9CAUD</name>
<dbReference type="GeneID" id="11258155"/>
<reference evidence="1 2" key="1">
    <citation type="journal article" date="2011" name="J. Virol.">
        <title>Genomic and proteomic characterization of the broad host range Salmonella phage PVP-SE1 - The creation of a new phage genus.</title>
        <authorList>
            <person name="Santos S.B."/>
            <person name="Kropinski A.M."/>
            <person name="Ceyssens P.J."/>
            <person name="Ackermann H.W."/>
            <person name="Villegas A."/>
            <person name="Lavigne R."/>
            <person name="Krylov V.N."/>
            <person name="Carvalho C.M."/>
            <person name="Ferreira E.C."/>
            <person name="Azeredo J."/>
        </authorList>
    </citation>
    <scope>NUCLEOTIDE SEQUENCE [LARGE SCALE GENOMIC DNA]</scope>
    <source>
        <strain evidence="1">PVP-SE1</strain>
    </source>
</reference>
<gene>
    <name evidence="1" type="primary">174</name>
</gene>
<protein>
    <submittedName>
        <fullName evidence="1">Uncharacterized protein 174</fullName>
    </submittedName>
</protein>